<keyword evidence="8" id="KW-0408">Iron</keyword>
<organism evidence="12 13">
    <name type="scientific">Sulfobacillus acidophilus</name>
    <dbReference type="NCBI Taxonomy" id="53633"/>
    <lineage>
        <taxon>Bacteria</taxon>
        <taxon>Bacillati</taxon>
        <taxon>Bacillota</taxon>
        <taxon>Clostridia</taxon>
        <taxon>Eubacteriales</taxon>
        <taxon>Clostridiales Family XVII. Incertae Sedis</taxon>
        <taxon>Sulfobacillus</taxon>
    </lineage>
</organism>
<comment type="cofactor">
    <cofactor evidence="2">
        <name>[4Fe-4S] cluster</name>
        <dbReference type="ChEBI" id="CHEBI:49883"/>
    </cofactor>
</comment>
<keyword evidence="4" id="KW-0004">4Fe-4S</keyword>
<dbReference type="SUPFAM" id="SSF56014">
    <property type="entry name" value="Nitrite and sulphite reductase 4Fe-4S domain-like"/>
    <property type="match status" value="2"/>
</dbReference>
<comment type="caution">
    <text evidence="12">The sequence shown here is derived from an EMBL/GenBank/DDBJ whole genome shotgun (WGS) entry which is preliminary data.</text>
</comment>
<dbReference type="GO" id="GO:0009337">
    <property type="term" value="C:sulfite reductase complex (NADPH)"/>
    <property type="evidence" value="ECO:0007669"/>
    <property type="project" value="TreeGrafter"/>
</dbReference>
<dbReference type="InterPro" id="IPR036136">
    <property type="entry name" value="Nit/Sulf_reduc_fer-like_dom_sf"/>
</dbReference>
<dbReference type="NCBIfam" id="NF010029">
    <property type="entry name" value="PRK13504.1"/>
    <property type="match status" value="1"/>
</dbReference>
<evidence type="ECO:0000256" key="2">
    <source>
        <dbReference type="ARBA" id="ARBA00001966"/>
    </source>
</evidence>
<evidence type="ECO:0000256" key="1">
    <source>
        <dbReference type="ARBA" id="ARBA00001929"/>
    </source>
</evidence>
<gene>
    <name evidence="12" type="ORF">C7B45_06430</name>
</gene>
<dbReference type="Proteomes" id="UP000241848">
    <property type="component" value="Unassembled WGS sequence"/>
</dbReference>
<comment type="cofactor">
    <cofactor evidence="1">
        <name>siroheme</name>
        <dbReference type="ChEBI" id="CHEBI:60052"/>
    </cofactor>
</comment>
<sequence>MGQSVEEIKGESQHLRGHLYSDLYESHDMGVSEASRQLLKFFGMYQQDNRDRRQIRKSAGLPSAYHFMVRIALAGGTLTAQQYCAIDALADTLGQGDFRLTSRQAVQLHGVAKGDLAALVTTVQRVGMTTLAGCGDVERNIMSCPAPDPLRDQVQAIAAQLSQHLKPRTGAYLELFVEGRRVYEIGETEPLYGERYLPRKFKTAFAIAGDNCTDVYSDDIGIVVHASNHQIQQYTILVGGGLGHSHGLPRTGPYLAQPLGTIARHELVPVVEAILTIQRDYGNRDDRRYARMKYLVAQWGIDAFRREVQRRSEVLLQAPPELVWEAPNDHLGWHEVHAGFGYLGVYIPGGRMTPTLRSALRVVLQRYPRDLRITPQHNLLILDLAEKEARHIAEMLHNTGIEPAETISVMRRSSMACVALPTCGLALAEAERVFLGVQEALEREWRELGLGDENLIVRMTGCPNNCVRVELAEVGFVGCAPGKYHIYFGGSPYGTRLSQKFRERVTLDDLVPTVRSVLRWYVEERHPGQSFGDWAHAQGVDTLSRRWEQSTLLEGRMVRAENLS</sequence>
<dbReference type="Gene3D" id="3.90.480.20">
    <property type="match status" value="2"/>
</dbReference>
<evidence type="ECO:0000256" key="4">
    <source>
        <dbReference type="ARBA" id="ARBA00022485"/>
    </source>
</evidence>
<dbReference type="Gene3D" id="3.30.413.10">
    <property type="entry name" value="Sulfite Reductase Hemoprotein, domain 1"/>
    <property type="match status" value="2"/>
</dbReference>
<reference evidence="12 13" key="1">
    <citation type="journal article" date="2014" name="BMC Genomics">
        <title>Comparison of environmental and isolate Sulfobacillus genomes reveals diverse carbon, sulfur, nitrogen, and hydrogen metabolisms.</title>
        <authorList>
            <person name="Justice N.B."/>
            <person name="Norman A."/>
            <person name="Brown C.T."/>
            <person name="Singh A."/>
            <person name="Thomas B.C."/>
            <person name="Banfield J.F."/>
        </authorList>
    </citation>
    <scope>NUCLEOTIDE SEQUENCE [LARGE SCALE GENOMIC DNA]</scope>
    <source>
        <strain evidence="12">AMDSBA3</strain>
    </source>
</reference>
<dbReference type="Pfam" id="PF03460">
    <property type="entry name" value="NIR_SIR_ferr"/>
    <property type="match status" value="2"/>
</dbReference>
<dbReference type="GO" id="GO:0016002">
    <property type="term" value="F:sulfite reductase activity"/>
    <property type="evidence" value="ECO:0007669"/>
    <property type="project" value="TreeGrafter"/>
</dbReference>
<dbReference type="PRINTS" id="PR00397">
    <property type="entry name" value="SIROHAEM"/>
</dbReference>
<dbReference type="SUPFAM" id="SSF55124">
    <property type="entry name" value="Nitrite/Sulfite reductase N-terminal domain-like"/>
    <property type="match status" value="2"/>
</dbReference>
<comment type="similarity">
    <text evidence="3">Belongs to the nitrite and sulfite reductase 4Fe-4S domain family.</text>
</comment>
<dbReference type="InterPro" id="IPR006066">
    <property type="entry name" value="NO2/SO3_Rdtase_FeS/sirohaem_BS"/>
</dbReference>
<dbReference type="AlphaFoldDB" id="A0A2T2WK00"/>
<dbReference type="GO" id="GO:0046872">
    <property type="term" value="F:metal ion binding"/>
    <property type="evidence" value="ECO:0007669"/>
    <property type="project" value="UniProtKB-KW"/>
</dbReference>
<keyword evidence="9" id="KW-0411">Iron-sulfur</keyword>
<dbReference type="GO" id="GO:0050311">
    <property type="term" value="F:sulfite reductase (ferredoxin) activity"/>
    <property type="evidence" value="ECO:0007669"/>
    <property type="project" value="TreeGrafter"/>
</dbReference>
<keyword evidence="7" id="KW-0560">Oxidoreductase</keyword>
<accession>A0A2T2WK00</accession>
<evidence type="ECO:0000259" key="11">
    <source>
        <dbReference type="Pfam" id="PF03460"/>
    </source>
</evidence>
<dbReference type="GO" id="GO:0051539">
    <property type="term" value="F:4 iron, 4 sulfur cluster binding"/>
    <property type="evidence" value="ECO:0007669"/>
    <property type="project" value="UniProtKB-KW"/>
</dbReference>
<keyword evidence="5" id="KW-0349">Heme</keyword>
<dbReference type="EMBL" id="PXYV01000015">
    <property type="protein sequence ID" value="PSR22557.1"/>
    <property type="molecule type" value="Genomic_DNA"/>
</dbReference>
<dbReference type="PANTHER" id="PTHR11493:SF47">
    <property type="entry name" value="SULFITE REDUCTASE [NADPH] SUBUNIT BETA"/>
    <property type="match status" value="1"/>
</dbReference>
<dbReference type="InterPro" id="IPR045854">
    <property type="entry name" value="NO2/SO3_Rdtase_4Fe4S_sf"/>
</dbReference>
<dbReference type="InterPro" id="IPR045169">
    <property type="entry name" value="NO2/SO3_Rdtase_4Fe4S_prot"/>
</dbReference>
<feature type="domain" description="Nitrite/sulphite reductase 4Fe-4S" evidence="10">
    <location>
        <begin position="457"/>
        <end position="546"/>
    </location>
</feature>
<evidence type="ECO:0000259" key="10">
    <source>
        <dbReference type="Pfam" id="PF01077"/>
    </source>
</evidence>
<dbReference type="GO" id="GO:0020037">
    <property type="term" value="F:heme binding"/>
    <property type="evidence" value="ECO:0007669"/>
    <property type="project" value="InterPro"/>
</dbReference>
<feature type="domain" description="Nitrite/Sulfite reductase ferredoxin-like" evidence="11">
    <location>
        <begin position="65"/>
        <end position="121"/>
    </location>
</feature>
<evidence type="ECO:0000313" key="12">
    <source>
        <dbReference type="EMBL" id="PSR22557.1"/>
    </source>
</evidence>
<dbReference type="InterPro" id="IPR006067">
    <property type="entry name" value="NO2/SO3_Rdtase_4Fe4S_dom"/>
</dbReference>
<evidence type="ECO:0000256" key="5">
    <source>
        <dbReference type="ARBA" id="ARBA00022617"/>
    </source>
</evidence>
<evidence type="ECO:0000256" key="8">
    <source>
        <dbReference type="ARBA" id="ARBA00023004"/>
    </source>
</evidence>
<keyword evidence="6" id="KW-0479">Metal-binding</keyword>
<feature type="domain" description="Nitrite/sulphite reductase 4Fe-4S" evidence="10">
    <location>
        <begin position="163"/>
        <end position="313"/>
    </location>
</feature>
<proteinExistence type="inferred from homology"/>
<dbReference type="Pfam" id="PF01077">
    <property type="entry name" value="NIR_SIR"/>
    <property type="match status" value="2"/>
</dbReference>
<evidence type="ECO:0000256" key="9">
    <source>
        <dbReference type="ARBA" id="ARBA00023014"/>
    </source>
</evidence>
<protein>
    <submittedName>
        <fullName evidence="12">NADPH-dependent assimilatory sulfite reductase hemoprotein subunit</fullName>
    </submittedName>
</protein>
<dbReference type="PROSITE" id="PS00365">
    <property type="entry name" value="NIR_SIR"/>
    <property type="match status" value="1"/>
</dbReference>
<dbReference type="GO" id="GO:0000103">
    <property type="term" value="P:sulfate assimilation"/>
    <property type="evidence" value="ECO:0007669"/>
    <property type="project" value="TreeGrafter"/>
</dbReference>
<dbReference type="InterPro" id="IPR005117">
    <property type="entry name" value="NiRdtase/SiRdtase_haem-b_fer"/>
</dbReference>
<dbReference type="PANTHER" id="PTHR11493">
    <property type="entry name" value="SULFITE REDUCTASE [NADPH] SUBUNIT BETA-RELATED"/>
    <property type="match status" value="1"/>
</dbReference>
<feature type="domain" description="Nitrite/Sulfite reductase ferredoxin-like" evidence="11">
    <location>
        <begin position="339"/>
        <end position="397"/>
    </location>
</feature>
<evidence type="ECO:0000256" key="6">
    <source>
        <dbReference type="ARBA" id="ARBA00022723"/>
    </source>
</evidence>
<evidence type="ECO:0000256" key="3">
    <source>
        <dbReference type="ARBA" id="ARBA00010429"/>
    </source>
</evidence>
<name>A0A2T2WK00_9FIRM</name>
<evidence type="ECO:0000313" key="13">
    <source>
        <dbReference type="Proteomes" id="UP000241848"/>
    </source>
</evidence>
<evidence type="ECO:0000256" key="7">
    <source>
        <dbReference type="ARBA" id="ARBA00023002"/>
    </source>
</evidence>